<feature type="domain" description="WIT1/2 N-terminal helical bundle" evidence="3">
    <location>
        <begin position="40"/>
        <end position="175"/>
    </location>
</feature>
<feature type="coiled-coil region" evidence="1">
    <location>
        <begin position="346"/>
        <end position="573"/>
    </location>
</feature>
<keyword evidence="2" id="KW-0812">Transmembrane</keyword>
<name>A0A7J8N940_9ROSI</name>
<keyword evidence="1" id="KW-0175">Coiled coil</keyword>
<dbReference type="Pfam" id="PF26581">
    <property type="entry name" value="WIT1_2_N"/>
    <property type="match status" value="1"/>
</dbReference>
<gene>
    <name evidence="4" type="ORF">Golob_000710</name>
</gene>
<dbReference type="InterPro" id="IPR039976">
    <property type="entry name" value="WIT1/WIT2"/>
</dbReference>
<proteinExistence type="predicted"/>
<evidence type="ECO:0000256" key="2">
    <source>
        <dbReference type="SAM" id="Phobius"/>
    </source>
</evidence>
<keyword evidence="5" id="KW-1185">Reference proteome</keyword>
<dbReference type="EMBL" id="JABEZX010000013">
    <property type="protein sequence ID" value="MBA0573435.1"/>
    <property type="molecule type" value="Genomic_DNA"/>
</dbReference>
<reference evidence="4 5" key="1">
    <citation type="journal article" date="2019" name="Genome Biol. Evol.">
        <title>Insights into the evolution of the New World diploid cottons (Gossypium, subgenus Houzingenia) based on genome sequencing.</title>
        <authorList>
            <person name="Grover C.E."/>
            <person name="Arick M.A. 2nd"/>
            <person name="Thrash A."/>
            <person name="Conover J.L."/>
            <person name="Sanders W.S."/>
            <person name="Peterson D.G."/>
            <person name="Frelichowski J.E."/>
            <person name="Scheffler J.A."/>
            <person name="Scheffler B.E."/>
            <person name="Wendel J.F."/>
        </authorList>
    </citation>
    <scope>NUCLEOTIDE SEQUENCE [LARGE SCALE GENOMIC DNA]</scope>
    <source>
        <strain evidence="4">157</strain>
        <tissue evidence="4">Leaf</tissue>
    </source>
</reference>
<dbReference type="Gene3D" id="1.20.5.170">
    <property type="match status" value="1"/>
</dbReference>
<accession>A0A7J8N940</accession>
<evidence type="ECO:0000313" key="4">
    <source>
        <dbReference type="EMBL" id="MBA0573435.1"/>
    </source>
</evidence>
<comment type="caution">
    <text evidence="4">The sequence shown here is derived from an EMBL/GenBank/DDBJ whole genome shotgun (WGS) entry which is preliminary data.</text>
</comment>
<keyword evidence="2" id="KW-1133">Transmembrane helix</keyword>
<dbReference type="Proteomes" id="UP000593572">
    <property type="component" value="Unassembled WGS sequence"/>
</dbReference>
<dbReference type="AlphaFoldDB" id="A0A7J8N940"/>
<feature type="transmembrane region" description="Helical" evidence="2">
    <location>
        <begin position="671"/>
        <end position="693"/>
    </location>
</feature>
<dbReference type="PANTHER" id="PTHR35705">
    <property type="entry name" value="WPP DOMAIN-INTERACTING TAIL-ANCHORED PROTEIN 1"/>
    <property type="match status" value="1"/>
</dbReference>
<dbReference type="PANTHER" id="PTHR35705:SF2">
    <property type="entry name" value="WPP DOMAIN-INTERACTING TAIL-ANCHORED PROTEIN 2"/>
    <property type="match status" value="1"/>
</dbReference>
<protein>
    <recommendedName>
        <fullName evidence="3">WIT1/2 N-terminal helical bundle domain-containing protein</fullName>
    </recommendedName>
</protein>
<organism evidence="4 5">
    <name type="scientific">Gossypium lobatum</name>
    <dbReference type="NCBI Taxonomy" id="34289"/>
    <lineage>
        <taxon>Eukaryota</taxon>
        <taxon>Viridiplantae</taxon>
        <taxon>Streptophyta</taxon>
        <taxon>Embryophyta</taxon>
        <taxon>Tracheophyta</taxon>
        <taxon>Spermatophyta</taxon>
        <taxon>Magnoliopsida</taxon>
        <taxon>eudicotyledons</taxon>
        <taxon>Gunneridae</taxon>
        <taxon>Pentapetalae</taxon>
        <taxon>rosids</taxon>
        <taxon>malvids</taxon>
        <taxon>Malvales</taxon>
        <taxon>Malvaceae</taxon>
        <taxon>Malvoideae</taxon>
        <taxon>Gossypium</taxon>
    </lineage>
</organism>
<evidence type="ECO:0000259" key="3">
    <source>
        <dbReference type="Pfam" id="PF26581"/>
    </source>
</evidence>
<evidence type="ECO:0000256" key="1">
    <source>
        <dbReference type="SAM" id="Coils"/>
    </source>
</evidence>
<dbReference type="InterPro" id="IPR058610">
    <property type="entry name" value="WIT1_2_N"/>
</dbReference>
<keyword evidence="2" id="KW-0472">Membrane</keyword>
<dbReference type="SUPFAM" id="SSF57997">
    <property type="entry name" value="Tropomyosin"/>
    <property type="match status" value="1"/>
</dbReference>
<evidence type="ECO:0000313" key="5">
    <source>
        <dbReference type="Proteomes" id="UP000593572"/>
    </source>
</evidence>
<sequence>MEMNEFNVDEKYMHMGNPESNAVQFHEEALSTGEGIQEMLGANLDRIDLDLACCNEKLVNLHVLLMFLLGWDKDPEEMAYGSSDISAQFIEKALVFDLLCGILDSELREVETFLSAVQSEIVDARRKTSSCVPLGPLSEKVDKKLHDSEESLKRCQGIVLEVKLLSTKLQASFPYFKHENWTNDEAIDVSEQYQLSNIIGKSKVLTVEQQRQILRMLDKSLARELELENKLLESGQNEESLKLKLHHTEQVALRMEEAAEVVWGRFLEAENVAEVLMGISKELLGRLQIVQFNMNGSIQREAELKSKLEGCIEELNAKDIALEKLDISNVEHAAKASEVFTLRKNTKLLEEQLKESEIQLKNAMASNETSQEHLNEMETVIDSLKVSIYEAESRAESAEAKVSELTDANLELTEELNFLKGNNEKSTKKVTSLEKQLRESEIQLQHAKASSEASQEQQNMLYSAIWDMETLIEDLKSKVSKAESRTEGVEEQCIELSESNFELNNELGILRHKIECLETSLNQANIEKEANAKEISHRTKLITDMVAQLATERERIQKQLSSLVKEKEILVKKLQNMVKADSTAVCNSGGDDGNEISVLNSDSTRATCTKTFEKEVPSATSVQAGTFQVDEPSKDVSLLWTAARPSSTIIDGGTSAIPSKHVEEKGKTGNFKLLCMLIAILVAIFSALAVYFLSEKQVMFGF</sequence>